<dbReference type="RefSeq" id="WP_274165887.1">
    <property type="nucleotide sequence ID" value="NZ_JAJUBC010000024.1"/>
</dbReference>
<proteinExistence type="predicted"/>
<dbReference type="EMBL" id="JAJUBC010000024">
    <property type="protein sequence ID" value="MDD1795081.1"/>
    <property type="molecule type" value="Genomic_DNA"/>
</dbReference>
<sequence>MEKDAFGASVAIGNNGNWLAVGAQYEDASSSGIDPSDNGNTANNAGAAYIFELNGSWLQTHYLKSPNTEDVSYFGKAIAFSALQKELLISAPSAPINDVKSGVVYLF</sequence>
<keyword evidence="2" id="KW-1185">Reference proteome</keyword>
<dbReference type="PANTHER" id="PTHR36220">
    <property type="entry name" value="UNNAMED PRODUCT"/>
    <property type="match status" value="1"/>
</dbReference>
<dbReference type="Gene3D" id="2.130.10.130">
    <property type="entry name" value="Integrin alpha, N-terminal"/>
    <property type="match status" value="1"/>
</dbReference>
<gene>
    <name evidence="1" type="ORF">LRP50_18290</name>
</gene>
<evidence type="ECO:0000313" key="1">
    <source>
        <dbReference type="EMBL" id="MDD1795081.1"/>
    </source>
</evidence>
<reference evidence="1" key="1">
    <citation type="submission" date="2021-12" db="EMBL/GenBank/DDBJ databases">
        <title>Enterovibrio ZSDZ35 sp. nov. and Enterovibrio ZSDZ42 sp. nov., isolated from coastal seawater in Qingdao.</title>
        <authorList>
            <person name="Zhang P."/>
        </authorList>
    </citation>
    <scope>NUCLEOTIDE SEQUENCE</scope>
    <source>
        <strain evidence="1">ZSDZ42</strain>
    </source>
</reference>
<name>A0ABT5R479_9GAMM</name>
<dbReference type="PANTHER" id="PTHR36220:SF1">
    <property type="entry name" value="GAMMA TUBULIN COMPLEX COMPONENT C-TERMINAL DOMAIN-CONTAINING PROTEIN"/>
    <property type="match status" value="1"/>
</dbReference>
<protein>
    <submittedName>
        <fullName evidence="1">FG-GAP repeat protein</fullName>
    </submittedName>
</protein>
<accession>A0ABT5R479</accession>
<evidence type="ECO:0000313" key="2">
    <source>
        <dbReference type="Proteomes" id="UP001149400"/>
    </source>
</evidence>
<comment type="caution">
    <text evidence="1">The sequence shown here is derived from an EMBL/GenBank/DDBJ whole genome shotgun (WGS) entry which is preliminary data.</text>
</comment>
<dbReference type="Proteomes" id="UP001149400">
    <property type="component" value="Unassembled WGS sequence"/>
</dbReference>
<dbReference type="InterPro" id="IPR028994">
    <property type="entry name" value="Integrin_alpha_N"/>
</dbReference>
<organism evidence="1 2">
    <name type="scientific">Enterovibrio gelatinilyticus</name>
    <dbReference type="NCBI Taxonomy" id="2899819"/>
    <lineage>
        <taxon>Bacteria</taxon>
        <taxon>Pseudomonadati</taxon>
        <taxon>Pseudomonadota</taxon>
        <taxon>Gammaproteobacteria</taxon>
        <taxon>Vibrionales</taxon>
        <taxon>Vibrionaceae</taxon>
        <taxon>Enterovibrio</taxon>
    </lineage>
</organism>